<evidence type="ECO:0000256" key="1">
    <source>
        <dbReference type="ARBA" id="ARBA00001946"/>
    </source>
</evidence>
<comment type="pathway">
    <text evidence="3 11">Cofactor biosynthesis; molybdopterin biosynthesis.</text>
</comment>
<evidence type="ECO:0000256" key="11">
    <source>
        <dbReference type="RuleBase" id="RU365090"/>
    </source>
</evidence>
<dbReference type="InterPro" id="IPR038987">
    <property type="entry name" value="MoeA-like"/>
</dbReference>
<evidence type="ECO:0000256" key="10">
    <source>
        <dbReference type="ARBA" id="ARBA00047317"/>
    </source>
</evidence>
<evidence type="ECO:0000256" key="8">
    <source>
        <dbReference type="ARBA" id="ARBA00022842"/>
    </source>
</evidence>
<evidence type="ECO:0000313" key="13">
    <source>
        <dbReference type="EMBL" id="EXJ13254.1"/>
    </source>
</evidence>
<dbReference type="Pfam" id="PF00994">
    <property type="entry name" value="MoCF_biosynth"/>
    <property type="match status" value="1"/>
</dbReference>
<keyword evidence="7 11" id="KW-0479">Metal-binding</keyword>
<dbReference type="PATRIC" id="fig|1249627.3.peg.4009"/>
<dbReference type="EC" id="2.10.1.1" evidence="11"/>
<comment type="catalytic activity">
    <reaction evidence="10">
        <text>adenylyl-molybdopterin + molybdate = Mo-molybdopterin + AMP + H(+)</text>
        <dbReference type="Rhea" id="RHEA:35047"/>
        <dbReference type="ChEBI" id="CHEBI:15378"/>
        <dbReference type="ChEBI" id="CHEBI:36264"/>
        <dbReference type="ChEBI" id="CHEBI:62727"/>
        <dbReference type="ChEBI" id="CHEBI:71302"/>
        <dbReference type="ChEBI" id="CHEBI:456215"/>
        <dbReference type="EC" id="2.10.1.1"/>
    </reaction>
</comment>
<dbReference type="NCBIfam" id="TIGR00177">
    <property type="entry name" value="molyb_syn"/>
    <property type="match status" value="1"/>
</dbReference>
<dbReference type="Gene3D" id="3.90.105.10">
    <property type="entry name" value="Molybdopterin biosynthesis moea protein, domain 2"/>
    <property type="match status" value="1"/>
</dbReference>
<comment type="function">
    <text evidence="2 11">Catalyzes the insertion of molybdate into adenylated molybdopterin with the concomitant release of AMP.</text>
</comment>
<keyword evidence="6 11" id="KW-0808">Transferase</keyword>
<dbReference type="InterPro" id="IPR001453">
    <property type="entry name" value="MoaB/Mog_dom"/>
</dbReference>
<dbReference type="SUPFAM" id="SSF63867">
    <property type="entry name" value="MoeA C-terminal domain-like"/>
    <property type="match status" value="1"/>
</dbReference>
<name>W9V1N2_9GAMM</name>
<dbReference type="Pfam" id="PF03454">
    <property type="entry name" value="MoeA_C"/>
    <property type="match status" value="1"/>
</dbReference>
<protein>
    <recommendedName>
        <fullName evidence="11">Molybdopterin molybdenumtransferase</fullName>
        <ecNumber evidence="11">2.10.1.1</ecNumber>
    </recommendedName>
</protein>
<dbReference type="RefSeq" id="WP_043757676.1">
    <property type="nucleotide sequence ID" value="NZ_AONC01000077.1"/>
</dbReference>
<evidence type="ECO:0000256" key="9">
    <source>
        <dbReference type="ARBA" id="ARBA00023150"/>
    </source>
</evidence>
<dbReference type="InterPro" id="IPR036135">
    <property type="entry name" value="MoeA_linker/N_sf"/>
</dbReference>
<dbReference type="Gene3D" id="2.170.190.11">
    <property type="entry name" value="Molybdopterin biosynthesis moea protein, domain 3"/>
    <property type="match status" value="1"/>
</dbReference>
<comment type="similarity">
    <text evidence="4 11">Belongs to the MoeA family.</text>
</comment>
<dbReference type="NCBIfam" id="NF045515">
    <property type="entry name" value="Glp_gephyrin"/>
    <property type="match status" value="1"/>
</dbReference>
<dbReference type="eggNOG" id="COG0303">
    <property type="taxonomic scope" value="Bacteria"/>
</dbReference>
<dbReference type="InterPro" id="IPR005110">
    <property type="entry name" value="MoeA_linker/N"/>
</dbReference>
<gene>
    <name evidence="13" type="ORF">D779_3932</name>
</gene>
<dbReference type="CDD" id="cd00887">
    <property type="entry name" value="MoeA"/>
    <property type="match status" value="1"/>
</dbReference>
<dbReference type="Gene3D" id="2.40.340.10">
    <property type="entry name" value="MoeA, C-terminal, domain IV"/>
    <property type="match status" value="1"/>
</dbReference>
<dbReference type="GO" id="GO:0046872">
    <property type="term" value="F:metal ion binding"/>
    <property type="evidence" value="ECO:0007669"/>
    <property type="project" value="UniProtKB-UniRule"/>
</dbReference>
<evidence type="ECO:0000259" key="12">
    <source>
        <dbReference type="SMART" id="SM00852"/>
    </source>
</evidence>
<dbReference type="SMART" id="SM00852">
    <property type="entry name" value="MoCF_biosynth"/>
    <property type="match status" value="1"/>
</dbReference>
<dbReference type="GO" id="GO:0005829">
    <property type="term" value="C:cytosol"/>
    <property type="evidence" value="ECO:0007669"/>
    <property type="project" value="TreeGrafter"/>
</dbReference>
<dbReference type="FunFam" id="3.40.980.10:FF:000004">
    <property type="entry name" value="Molybdopterin molybdenumtransferase"/>
    <property type="match status" value="1"/>
</dbReference>
<evidence type="ECO:0000256" key="5">
    <source>
        <dbReference type="ARBA" id="ARBA00022505"/>
    </source>
</evidence>
<dbReference type="Proteomes" id="UP000019460">
    <property type="component" value="Unassembled WGS sequence"/>
</dbReference>
<evidence type="ECO:0000256" key="6">
    <source>
        <dbReference type="ARBA" id="ARBA00022679"/>
    </source>
</evidence>
<dbReference type="Gene3D" id="3.40.980.10">
    <property type="entry name" value="MoaB/Mog-like domain"/>
    <property type="match status" value="1"/>
</dbReference>
<dbReference type="AlphaFoldDB" id="W9V1N2"/>
<dbReference type="InterPro" id="IPR008284">
    <property type="entry name" value="MoCF_biosynth_CS"/>
</dbReference>
<dbReference type="Pfam" id="PF03453">
    <property type="entry name" value="MoeA_N"/>
    <property type="match status" value="1"/>
</dbReference>
<accession>W9V1N2</accession>
<dbReference type="InterPro" id="IPR036688">
    <property type="entry name" value="MoeA_C_domain_IV_sf"/>
</dbReference>
<comment type="cofactor">
    <cofactor evidence="1 11">
        <name>Mg(2+)</name>
        <dbReference type="ChEBI" id="CHEBI:18420"/>
    </cofactor>
</comment>
<keyword evidence="14" id="KW-1185">Reference proteome</keyword>
<evidence type="ECO:0000256" key="4">
    <source>
        <dbReference type="ARBA" id="ARBA00010763"/>
    </source>
</evidence>
<dbReference type="PROSITE" id="PS01079">
    <property type="entry name" value="MOCF_BIOSYNTHESIS_2"/>
    <property type="match status" value="1"/>
</dbReference>
<evidence type="ECO:0000256" key="2">
    <source>
        <dbReference type="ARBA" id="ARBA00002901"/>
    </source>
</evidence>
<dbReference type="SUPFAM" id="SSF53218">
    <property type="entry name" value="Molybdenum cofactor biosynthesis proteins"/>
    <property type="match status" value="1"/>
</dbReference>
<proteinExistence type="inferred from homology"/>
<organism evidence="13 14">
    <name type="scientific">Imhoffiella purpurea</name>
    <dbReference type="NCBI Taxonomy" id="1249627"/>
    <lineage>
        <taxon>Bacteria</taxon>
        <taxon>Pseudomonadati</taxon>
        <taxon>Pseudomonadota</taxon>
        <taxon>Gammaproteobacteria</taxon>
        <taxon>Chromatiales</taxon>
        <taxon>Chromatiaceae</taxon>
        <taxon>Imhoffiella</taxon>
    </lineage>
</organism>
<dbReference type="UniPathway" id="UPA00344"/>
<evidence type="ECO:0000256" key="3">
    <source>
        <dbReference type="ARBA" id="ARBA00005046"/>
    </source>
</evidence>
<dbReference type="InterPro" id="IPR036425">
    <property type="entry name" value="MoaB/Mog-like_dom_sf"/>
</dbReference>
<keyword evidence="8 11" id="KW-0460">Magnesium</keyword>
<dbReference type="SUPFAM" id="SSF63882">
    <property type="entry name" value="MoeA N-terminal region -like"/>
    <property type="match status" value="1"/>
</dbReference>
<dbReference type="EMBL" id="AONC01000077">
    <property type="protein sequence ID" value="EXJ13254.1"/>
    <property type="molecule type" value="Genomic_DNA"/>
</dbReference>
<dbReference type="GO" id="GO:0006777">
    <property type="term" value="P:Mo-molybdopterin cofactor biosynthetic process"/>
    <property type="evidence" value="ECO:0007669"/>
    <property type="project" value="UniProtKB-UniRule"/>
</dbReference>
<evidence type="ECO:0000256" key="7">
    <source>
        <dbReference type="ARBA" id="ARBA00022723"/>
    </source>
</evidence>
<reference evidence="13 14" key="1">
    <citation type="submission" date="2012-11" db="EMBL/GenBank/DDBJ databases">
        <title>Genome assembly of Thiorhodococcus sp. AK35.</title>
        <authorList>
            <person name="Nupur N."/>
            <person name="Khatri I."/>
            <person name="Subramanian S."/>
            <person name="Pinnaka A."/>
        </authorList>
    </citation>
    <scope>NUCLEOTIDE SEQUENCE [LARGE SCALE GENOMIC DNA]</scope>
    <source>
        <strain evidence="13 14">AK35</strain>
    </source>
</reference>
<keyword evidence="9 11" id="KW-0501">Molybdenum cofactor biosynthesis</keyword>
<comment type="caution">
    <text evidence="13">The sequence shown here is derived from an EMBL/GenBank/DDBJ whole genome shotgun (WGS) entry which is preliminary data.</text>
</comment>
<dbReference type="PANTHER" id="PTHR10192:SF5">
    <property type="entry name" value="GEPHYRIN"/>
    <property type="match status" value="1"/>
</dbReference>
<sequence>MTKPNACGTGSGTSRPLTKDEAIAFLASRVEPIAETETLPTEAALGRVLATPVVSGIQVPAWDNSAMDGYAIRHADLAEHGGRLPVVQRIPAGSAGDPLAPGTAARIFTGAPVPEGTDTVVVQEACERDGDHVLIPTDIKAGGNIRRAGEDIETGAEVIAAGTRLAPQHLGLAASVGVAELQVYRRLRVAVLASGDELVMPGSPLGPGQIYNSNRFALMGLLRSMGCEVVDLGIVADTLEATKDALSRGAATADLIVASGGVSVGEEDHIRPAVEALGTLELWNIAIRPGKPVVFGRVKGIPFFGSPGNPVSLFVTFCLFGRPILRRLQGLTGEHAPRALKIRAGFDWPKPDKRTEFHRARIETGADGEPELAVYPTRSSAVLSSVAWADGFIEIPPGHTIARGDLVDFLPFSELLH</sequence>
<evidence type="ECO:0000313" key="14">
    <source>
        <dbReference type="Proteomes" id="UP000019460"/>
    </source>
</evidence>
<dbReference type="InterPro" id="IPR005111">
    <property type="entry name" value="MoeA_C_domain_IV"/>
</dbReference>
<dbReference type="OrthoDB" id="9804758at2"/>
<feature type="domain" description="MoaB/Mog" evidence="12">
    <location>
        <begin position="190"/>
        <end position="327"/>
    </location>
</feature>
<keyword evidence="5 11" id="KW-0500">Molybdenum</keyword>
<dbReference type="GO" id="GO:0061599">
    <property type="term" value="F:molybdopterin molybdotransferase activity"/>
    <property type="evidence" value="ECO:0007669"/>
    <property type="project" value="UniProtKB-UniRule"/>
</dbReference>
<dbReference type="PANTHER" id="PTHR10192">
    <property type="entry name" value="MOLYBDOPTERIN BIOSYNTHESIS PROTEIN"/>
    <property type="match status" value="1"/>
</dbReference>
<dbReference type="STRING" id="1249627.D779_3932"/>